<organism evidence="2 3">
    <name type="scientific">Limnohabitans lacus</name>
    <dbReference type="NCBI Taxonomy" id="3045173"/>
    <lineage>
        <taxon>Bacteria</taxon>
        <taxon>Pseudomonadati</taxon>
        <taxon>Pseudomonadota</taxon>
        <taxon>Betaproteobacteria</taxon>
        <taxon>Burkholderiales</taxon>
        <taxon>Comamonadaceae</taxon>
        <taxon>Limnohabitans</taxon>
    </lineage>
</organism>
<evidence type="ECO:0000313" key="3">
    <source>
        <dbReference type="Proteomes" id="UP001431902"/>
    </source>
</evidence>
<keyword evidence="3" id="KW-1185">Reference proteome</keyword>
<dbReference type="EMBL" id="JASGBH010000001">
    <property type="protein sequence ID" value="MDI9232564.1"/>
    <property type="molecule type" value="Genomic_DNA"/>
</dbReference>
<gene>
    <name evidence="2" type="ORF">QLQ16_01790</name>
</gene>
<dbReference type="InterPro" id="IPR036895">
    <property type="entry name" value="Uracil-DNA_glycosylase-like_sf"/>
</dbReference>
<dbReference type="Proteomes" id="UP001431902">
    <property type="component" value="Unassembled WGS sequence"/>
</dbReference>
<reference evidence="2" key="1">
    <citation type="submission" date="2023-05" db="EMBL/GenBank/DDBJ databases">
        <title>Limnohabitans sp. strain HM2-2 Genome sequencing and assembly.</title>
        <authorList>
            <person name="Jung Y."/>
        </authorList>
    </citation>
    <scope>NUCLEOTIDE SEQUENCE</scope>
    <source>
        <strain evidence="2">HM2-2</strain>
    </source>
</reference>
<accession>A0ABT6X3C6</accession>
<feature type="domain" description="Uracil-DNA glycosylase-like" evidence="1">
    <location>
        <begin position="147"/>
        <end position="280"/>
    </location>
</feature>
<evidence type="ECO:0000259" key="1">
    <source>
        <dbReference type="Pfam" id="PF03167"/>
    </source>
</evidence>
<comment type="caution">
    <text evidence="2">The sequence shown here is derived from an EMBL/GenBank/DDBJ whole genome shotgun (WGS) entry which is preliminary data.</text>
</comment>
<dbReference type="RefSeq" id="WP_283222967.1">
    <property type="nucleotide sequence ID" value="NZ_JASGBH010000001.1"/>
</dbReference>
<dbReference type="Gene3D" id="3.40.470.10">
    <property type="entry name" value="Uracil-DNA glycosylase-like domain"/>
    <property type="match status" value="1"/>
</dbReference>
<evidence type="ECO:0000313" key="2">
    <source>
        <dbReference type="EMBL" id="MDI9232564.1"/>
    </source>
</evidence>
<dbReference type="InterPro" id="IPR005122">
    <property type="entry name" value="Uracil-DNA_glycosylase-like"/>
</dbReference>
<sequence>MTNEELKKIFLEVLQKHAADATKEPKKQEGFWAEKLDPAKKKETELNKLSGLFLPSVSANYENSKTKIMLVGAETAGWYPLLKRDKEGQALTATEVIAKPTHQRGPNDLPAESLWYQYQSLEDYIEKTMHRHAQVFGNGMKKPKNDKGRTFYNYLRGLDKELSQIGSGYDSGGWVWSNLHCFDWNGKSPIFKKEPYESFIKPVSKALLQKQIEILKPDFIVFLSGISAAKTRNEFLKCVALPKQNHCQKTAYLWEFRVDVTDEVERHIHCIRTHHPSARKPDAQRALTASQKLLRRLIEERASLNR</sequence>
<name>A0ABT6X3C6_9BURK</name>
<proteinExistence type="predicted"/>
<protein>
    <recommendedName>
        <fullName evidence="1">Uracil-DNA glycosylase-like domain-containing protein</fullName>
    </recommendedName>
</protein>
<dbReference type="Pfam" id="PF03167">
    <property type="entry name" value="UDG"/>
    <property type="match status" value="1"/>
</dbReference>